<keyword evidence="1" id="KW-1133">Transmembrane helix</keyword>
<sequence>MSNPGSGLLRISRGGLLAVCCTALALLGHVSSGGGRPPVPALLAVTVVVGSAFAVLADRRRAFGQILVGALVAQVAFHTAFTLSMPGHHHVSGVAVSHGSTELFFGLKSGIPMLLGHLVAAVLVAVLAASGEALVWALYHLLGLVRLPDLAKPLPSGPSSPPPNDVAALPAAAEWLGGRAHPRRGPPRLVHA</sequence>
<protein>
    <submittedName>
        <fullName evidence="2">Uncharacterized protein</fullName>
    </submittedName>
</protein>
<proteinExistence type="predicted"/>
<feature type="transmembrane region" description="Helical" evidence="1">
    <location>
        <begin position="114"/>
        <end position="139"/>
    </location>
</feature>
<name>A0A927N3V6_9ACTN</name>
<dbReference type="AlphaFoldDB" id="A0A927N3V6"/>
<organism evidence="2 3">
    <name type="scientific">Actinopolymorpha pittospori</name>
    <dbReference type="NCBI Taxonomy" id="648752"/>
    <lineage>
        <taxon>Bacteria</taxon>
        <taxon>Bacillati</taxon>
        <taxon>Actinomycetota</taxon>
        <taxon>Actinomycetes</taxon>
        <taxon>Propionibacteriales</taxon>
        <taxon>Actinopolymorphaceae</taxon>
        <taxon>Actinopolymorpha</taxon>
    </lineage>
</organism>
<dbReference type="EMBL" id="JADBEM010000001">
    <property type="protein sequence ID" value="MBE1610478.1"/>
    <property type="molecule type" value="Genomic_DNA"/>
</dbReference>
<dbReference type="Proteomes" id="UP000638648">
    <property type="component" value="Unassembled WGS sequence"/>
</dbReference>
<dbReference type="RefSeq" id="WP_192753839.1">
    <property type="nucleotide sequence ID" value="NZ_BAABJL010000095.1"/>
</dbReference>
<reference evidence="2" key="1">
    <citation type="submission" date="2020-10" db="EMBL/GenBank/DDBJ databases">
        <title>Sequencing the genomes of 1000 actinobacteria strains.</title>
        <authorList>
            <person name="Klenk H.-P."/>
        </authorList>
    </citation>
    <scope>NUCLEOTIDE SEQUENCE</scope>
    <source>
        <strain evidence="2">DSM 45354</strain>
    </source>
</reference>
<evidence type="ECO:0000256" key="1">
    <source>
        <dbReference type="SAM" id="Phobius"/>
    </source>
</evidence>
<keyword evidence="1" id="KW-0812">Transmembrane</keyword>
<accession>A0A927N3V6</accession>
<keyword evidence="3" id="KW-1185">Reference proteome</keyword>
<feature type="transmembrane region" description="Helical" evidence="1">
    <location>
        <begin position="66"/>
        <end position="85"/>
    </location>
</feature>
<keyword evidence="1" id="KW-0472">Membrane</keyword>
<evidence type="ECO:0000313" key="3">
    <source>
        <dbReference type="Proteomes" id="UP000638648"/>
    </source>
</evidence>
<comment type="caution">
    <text evidence="2">The sequence shown here is derived from an EMBL/GenBank/DDBJ whole genome shotgun (WGS) entry which is preliminary data.</text>
</comment>
<feature type="transmembrane region" description="Helical" evidence="1">
    <location>
        <begin position="42"/>
        <end position="59"/>
    </location>
</feature>
<evidence type="ECO:0000313" key="2">
    <source>
        <dbReference type="EMBL" id="MBE1610478.1"/>
    </source>
</evidence>
<gene>
    <name evidence="2" type="ORF">HEB94_007326</name>
</gene>